<keyword evidence="4" id="KW-0479">Metal-binding</keyword>
<dbReference type="CDD" id="cd01335">
    <property type="entry name" value="Radical_SAM"/>
    <property type="match status" value="1"/>
</dbReference>
<dbReference type="GO" id="GO:0046872">
    <property type="term" value="F:metal ion binding"/>
    <property type="evidence" value="ECO:0007669"/>
    <property type="project" value="UniProtKB-KW"/>
</dbReference>
<keyword evidence="6" id="KW-0411">Iron-sulfur</keyword>
<keyword evidence="2" id="KW-0004">4Fe-4S</keyword>
<dbReference type="InterPro" id="IPR023885">
    <property type="entry name" value="4Fe4S-binding_SPASM_dom"/>
</dbReference>
<dbReference type="PANTHER" id="PTHR11228:SF7">
    <property type="entry name" value="PQQA PEPTIDE CYCLASE"/>
    <property type="match status" value="1"/>
</dbReference>
<feature type="domain" description="Radical SAM core" evidence="7">
    <location>
        <begin position="51"/>
        <end position="187"/>
    </location>
</feature>
<protein>
    <recommendedName>
        <fullName evidence="11">Radical SAM protein</fullName>
    </recommendedName>
</protein>
<dbReference type="PANTHER" id="PTHR11228">
    <property type="entry name" value="RADICAL SAM DOMAIN PROTEIN"/>
    <property type="match status" value="1"/>
</dbReference>
<dbReference type="SFLD" id="SFLDS00029">
    <property type="entry name" value="Radical_SAM"/>
    <property type="match status" value="1"/>
</dbReference>
<dbReference type="Pfam" id="PF04055">
    <property type="entry name" value="Radical_SAM"/>
    <property type="match status" value="1"/>
</dbReference>
<comment type="caution">
    <text evidence="9">The sequence shown here is derived from an EMBL/GenBank/DDBJ whole genome shotgun (WGS) entry which is preliminary data.</text>
</comment>
<sequence>MIHPDEPIGNNELQIDFENITASRRRNKDLLTRAYATHELVTGGMPNHIWVEPTNACNAKCPLCPTGAGESARPKAMLELQRFKGIVDEIYPYTESMNLWNIGEPFLNSSIFDMIRYAEDRRIATRVSTNGFVFYNTANVERLITSGLSNLVVSMDGTTAEVFNKYRVGVDFDKVYRGLELLHEAQQDFRAGPTVVWQFIAMRHNQHQIPQARVLAEQLGMVFSLKSVNLDMVAQDPTNVAFLPAENLLRRYETDHQQSPWKLKSERQNDCGVLWRSMMINADGVAVPCCYDYEVDLEIGRVPDQTIRDIWDGDAMQTLRRRIITERDQLPPCAKCSVDDRTIIFLDEIPVKRK</sequence>
<dbReference type="GO" id="GO:0051536">
    <property type="term" value="F:iron-sulfur cluster binding"/>
    <property type="evidence" value="ECO:0007669"/>
    <property type="project" value="UniProtKB-KW"/>
</dbReference>
<gene>
    <name evidence="9" type="ORF">COU88_01640</name>
</gene>
<dbReference type="InterPro" id="IPR050377">
    <property type="entry name" value="Radical_SAM_PqqE_MftC-like"/>
</dbReference>
<dbReference type="GO" id="GO:0003824">
    <property type="term" value="F:catalytic activity"/>
    <property type="evidence" value="ECO:0007669"/>
    <property type="project" value="InterPro"/>
</dbReference>
<dbReference type="Gene3D" id="3.20.20.70">
    <property type="entry name" value="Aldolase class I"/>
    <property type="match status" value="1"/>
</dbReference>
<dbReference type="Proteomes" id="UP000229554">
    <property type="component" value="Unassembled WGS sequence"/>
</dbReference>
<dbReference type="Pfam" id="PF13186">
    <property type="entry name" value="SPASM"/>
    <property type="match status" value="1"/>
</dbReference>
<evidence type="ECO:0000259" key="8">
    <source>
        <dbReference type="Pfam" id="PF13186"/>
    </source>
</evidence>
<evidence type="ECO:0000256" key="5">
    <source>
        <dbReference type="ARBA" id="ARBA00023004"/>
    </source>
</evidence>
<evidence type="ECO:0000256" key="6">
    <source>
        <dbReference type="ARBA" id="ARBA00023014"/>
    </source>
</evidence>
<evidence type="ECO:0000313" key="9">
    <source>
        <dbReference type="EMBL" id="PJE63047.1"/>
    </source>
</evidence>
<dbReference type="SUPFAM" id="SSF102114">
    <property type="entry name" value="Radical SAM enzymes"/>
    <property type="match status" value="1"/>
</dbReference>
<evidence type="ECO:0000256" key="1">
    <source>
        <dbReference type="ARBA" id="ARBA00001966"/>
    </source>
</evidence>
<evidence type="ECO:0000256" key="3">
    <source>
        <dbReference type="ARBA" id="ARBA00022691"/>
    </source>
</evidence>
<evidence type="ECO:0000256" key="4">
    <source>
        <dbReference type="ARBA" id="ARBA00022723"/>
    </source>
</evidence>
<dbReference type="SFLD" id="SFLDG01387">
    <property type="entry name" value="BtrN-like_SPASM_domain_contain"/>
    <property type="match status" value="1"/>
</dbReference>
<dbReference type="SFLD" id="SFLDG01067">
    <property type="entry name" value="SPASM/twitch_domain_containing"/>
    <property type="match status" value="1"/>
</dbReference>
<dbReference type="InterPro" id="IPR013785">
    <property type="entry name" value="Aldolase_TIM"/>
</dbReference>
<dbReference type="AlphaFoldDB" id="A0A2M8KT01"/>
<dbReference type="InterPro" id="IPR058240">
    <property type="entry name" value="rSAM_sf"/>
</dbReference>
<comment type="cofactor">
    <cofactor evidence="1">
        <name>[4Fe-4S] cluster</name>
        <dbReference type="ChEBI" id="CHEBI:49883"/>
    </cofactor>
</comment>
<accession>A0A2M8KT01</accession>
<organism evidence="9 10">
    <name type="scientific">Candidatus Roizmanbacteria bacterium CG10_big_fil_rev_8_21_14_0_10_39_6</name>
    <dbReference type="NCBI Taxonomy" id="1974853"/>
    <lineage>
        <taxon>Bacteria</taxon>
        <taxon>Candidatus Roizmaniibacteriota</taxon>
    </lineage>
</organism>
<feature type="domain" description="4Fe4S-binding SPASM" evidence="8">
    <location>
        <begin position="271"/>
        <end position="336"/>
    </location>
</feature>
<dbReference type="InterPro" id="IPR034391">
    <property type="entry name" value="AdoMet-like_SPASM_containing"/>
</dbReference>
<keyword evidence="3" id="KW-0949">S-adenosyl-L-methionine</keyword>
<dbReference type="CDD" id="cd21109">
    <property type="entry name" value="SPASM"/>
    <property type="match status" value="1"/>
</dbReference>
<evidence type="ECO:0008006" key="11">
    <source>
        <dbReference type="Google" id="ProtNLM"/>
    </source>
</evidence>
<keyword evidence="5" id="KW-0408">Iron</keyword>
<name>A0A2M8KT01_9BACT</name>
<proteinExistence type="predicted"/>
<reference evidence="10" key="1">
    <citation type="submission" date="2017-09" db="EMBL/GenBank/DDBJ databases">
        <title>Depth-based differentiation of microbial function through sediment-hosted aquifers and enrichment of novel symbionts in the deep terrestrial subsurface.</title>
        <authorList>
            <person name="Probst A.J."/>
            <person name="Ladd B."/>
            <person name="Jarett J.K."/>
            <person name="Geller-Mcgrath D.E."/>
            <person name="Sieber C.M.K."/>
            <person name="Emerson J.B."/>
            <person name="Anantharaman K."/>
            <person name="Thomas B.C."/>
            <person name="Malmstrom R."/>
            <person name="Stieglmeier M."/>
            <person name="Klingl A."/>
            <person name="Woyke T."/>
            <person name="Ryan C.M."/>
            <person name="Banfield J.F."/>
        </authorList>
    </citation>
    <scope>NUCLEOTIDE SEQUENCE [LARGE SCALE GENOMIC DNA]</scope>
</reference>
<dbReference type="InterPro" id="IPR007197">
    <property type="entry name" value="rSAM"/>
</dbReference>
<dbReference type="EMBL" id="PFED01000068">
    <property type="protein sequence ID" value="PJE63047.1"/>
    <property type="molecule type" value="Genomic_DNA"/>
</dbReference>
<evidence type="ECO:0000256" key="2">
    <source>
        <dbReference type="ARBA" id="ARBA00022485"/>
    </source>
</evidence>
<evidence type="ECO:0000313" key="10">
    <source>
        <dbReference type="Proteomes" id="UP000229554"/>
    </source>
</evidence>
<evidence type="ECO:0000259" key="7">
    <source>
        <dbReference type="Pfam" id="PF04055"/>
    </source>
</evidence>